<keyword evidence="11 12" id="KW-0472">Membrane</keyword>
<dbReference type="RefSeq" id="WP_200317841.1">
    <property type="nucleotide sequence ID" value="NZ_JAENJH010000002.1"/>
</dbReference>
<evidence type="ECO:0000256" key="2">
    <source>
        <dbReference type="ARBA" id="ARBA00001968"/>
    </source>
</evidence>
<dbReference type="PROSITE" id="PS50885">
    <property type="entry name" value="HAMP"/>
    <property type="match status" value="1"/>
</dbReference>
<dbReference type="PANTHER" id="PTHR45436:SF5">
    <property type="entry name" value="SENSOR HISTIDINE KINASE TRCS"/>
    <property type="match status" value="1"/>
</dbReference>
<feature type="domain" description="HAMP" evidence="14">
    <location>
        <begin position="201"/>
        <end position="263"/>
    </location>
</feature>
<evidence type="ECO:0000256" key="5">
    <source>
        <dbReference type="ARBA" id="ARBA00022553"/>
    </source>
</evidence>
<dbReference type="EMBL" id="JAENJH010000002">
    <property type="protein sequence ID" value="MBK1785023.1"/>
    <property type="molecule type" value="Genomic_DNA"/>
</dbReference>
<dbReference type="GO" id="GO:0005509">
    <property type="term" value="F:calcium ion binding"/>
    <property type="evidence" value="ECO:0007669"/>
    <property type="project" value="UniProtKB-ARBA"/>
</dbReference>
<dbReference type="Proteomes" id="UP000635245">
    <property type="component" value="Unassembled WGS sequence"/>
</dbReference>
<comment type="caution">
    <text evidence="15">The sequence shown here is derived from an EMBL/GenBank/DDBJ whole genome shotgun (WGS) entry which is preliminary data.</text>
</comment>
<evidence type="ECO:0000256" key="6">
    <source>
        <dbReference type="ARBA" id="ARBA00022679"/>
    </source>
</evidence>
<feature type="domain" description="Histidine kinase" evidence="13">
    <location>
        <begin position="278"/>
        <end position="492"/>
    </location>
</feature>
<dbReference type="CDD" id="cd00075">
    <property type="entry name" value="HATPase"/>
    <property type="match status" value="1"/>
</dbReference>
<evidence type="ECO:0000313" key="15">
    <source>
        <dbReference type="EMBL" id="MBK1785023.1"/>
    </source>
</evidence>
<comment type="subcellular location">
    <subcellularLocation>
        <location evidence="3">Cell membrane</location>
    </subcellularLocation>
</comment>
<keyword evidence="9 12" id="KW-1133">Transmembrane helix</keyword>
<dbReference type="SUPFAM" id="SSF47384">
    <property type="entry name" value="Homodimeric domain of signal transducing histidine kinase"/>
    <property type="match status" value="1"/>
</dbReference>
<dbReference type="EC" id="2.7.13.3" evidence="4"/>
<dbReference type="InterPro" id="IPR036890">
    <property type="entry name" value="HATPase_C_sf"/>
</dbReference>
<comment type="cofactor">
    <cofactor evidence="2">
        <name>a divalent metal cation</name>
        <dbReference type="ChEBI" id="CHEBI:60240"/>
    </cofactor>
</comment>
<dbReference type="PROSITE" id="PS50109">
    <property type="entry name" value="HIS_KIN"/>
    <property type="match status" value="1"/>
</dbReference>
<keyword evidence="16" id="KW-1185">Reference proteome</keyword>
<dbReference type="InterPro" id="IPR003661">
    <property type="entry name" value="HisK_dim/P_dom"/>
</dbReference>
<evidence type="ECO:0000313" key="16">
    <source>
        <dbReference type="Proteomes" id="UP000635245"/>
    </source>
</evidence>
<dbReference type="PANTHER" id="PTHR45436">
    <property type="entry name" value="SENSOR HISTIDINE KINASE YKOH"/>
    <property type="match status" value="1"/>
</dbReference>
<dbReference type="GO" id="GO:0000155">
    <property type="term" value="F:phosphorelay sensor kinase activity"/>
    <property type="evidence" value="ECO:0007669"/>
    <property type="project" value="InterPro"/>
</dbReference>
<dbReference type="SUPFAM" id="SSF55874">
    <property type="entry name" value="ATPase domain of HSP90 chaperone/DNA topoisomerase II/histidine kinase"/>
    <property type="match status" value="1"/>
</dbReference>
<dbReference type="GO" id="GO:0005886">
    <property type="term" value="C:plasma membrane"/>
    <property type="evidence" value="ECO:0007669"/>
    <property type="project" value="UniProtKB-SubCell"/>
</dbReference>
<feature type="transmembrane region" description="Helical" evidence="12">
    <location>
        <begin position="174"/>
        <end position="200"/>
    </location>
</feature>
<keyword evidence="8" id="KW-0418">Kinase</keyword>
<keyword evidence="5" id="KW-0597">Phosphoprotein</keyword>
<dbReference type="FunFam" id="1.10.287.130:FF:000001">
    <property type="entry name" value="Two-component sensor histidine kinase"/>
    <property type="match status" value="1"/>
</dbReference>
<dbReference type="InterPro" id="IPR003594">
    <property type="entry name" value="HATPase_dom"/>
</dbReference>
<sequence length="498" mass="52480">MSSSRPRVRRPWSLRSKLLAQLIGLLAVVCLLVVVVTEFALDTFLVGKLDEQLRGASDRARAVAMGPPPELRPGEPRPKGPLVALDAPGQGVETLTAVLRDGEVVRAQRLTGPEAERQLLPNSSDAVLTDLPADGRAYSRDLGDFGSYRLSAMVMGDGTVLVTGLPLSQVDDTLLNVGLIIGGVALGAVTITGLVGAWTVRRTLRPLDRLATTASKVTELPLDKGEVALSVRVPEPDTDTRTEVGKVGLALNQMLGHVSGALDARQRSESRVRQFVADASHELRTPLAAIKGYAELVGRHGDAVPNDVRFAFSRVESESARMTNLVEELLLLARLDAGRAPVREPVDLSRLVADAVADAHVAGPGHRWVLDAPAEPITVKGDAEQLHQVVANLLSNARAHTPSGSRVEVVLARRGDSAVLKVHDDGPGIPAPLLPEVFERFARGDTSRSRSAGSTGLGLAIVAAVVAAHHGEVAVTSEPGATEFTLALPVSAAGRAFA</sequence>
<dbReference type="CDD" id="cd06225">
    <property type="entry name" value="HAMP"/>
    <property type="match status" value="1"/>
</dbReference>
<dbReference type="InterPro" id="IPR005467">
    <property type="entry name" value="His_kinase_dom"/>
</dbReference>
<reference evidence="15" key="1">
    <citation type="submission" date="2020-12" db="EMBL/GenBank/DDBJ databases">
        <title>Prauserella sp. ASG 168, a novel actinomycete isolated from cave rock.</title>
        <authorList>
            <person name="Suriyachadkun C."/>
        </authorList>
    </citation>
    <scope>NUCLEOTIDE SEQUENCE</scope>
    <source>
        <strain evidence="15">ASG 168</strain>
    </source>
</reference>
<dbReference type="SMART" id="SM00387">
    <property type="entry name" value="HATPase_c"/>
    <property type="match status" value="1"/>
</dbReference>
<comment type="catalytic activity">
    <reaction evidence="1">
        <text>ATP + protein L-histidine = ADP + protein N-phospho-L-histidine.</text>
        <dbReference type="EC" id="2.7.13.3"/>
    </reaction>
</comment>
<evidence type="ECO:0000256" key="12">
    <source>
        <dbReference type="SAM" id="Phobius"/>
    </source>
</evidence>
<keyword evidence="10" id="KW-0902">Two-component regulatory system</keyword>
<dbReference type="PRINTS" id="PR00344">
    <property type="entry name" value="BCTRLSENSOR"/>
</dbReference>
<dbReference type="Gene3D" id="6.10.340.10">
    <property type="match status" value="1"/>
</dbReference>
<dbReference type="Pfam" id="PF00672">
    <property type="entry name" value="HAMP"/>
    <property type="match status" value="1"/>
</dbReference>
<dbReference type="AlphaFoldDB" id="A0A934V5V6"/>
<evidence type="ECO:0000259" key="13">
    <source>
        <dbReference type="PROSITE" id="PS50109"/>
    </source>
</evidence>
<gene>
    <name evidence="15" type="ORF">JHE00_11865</name>
</gene>
<proteinExistence type="predicted"/>
<keyword evidence="7 12" id="KW-0812">Transmembrane</keyword>
<dbReference type="SMART" id="SM00304">
    <property type="entry name" value="HAMP"/>
    <property type="match status" value="1"/>
</dbReference>
<name>A0A934V5V6_9PSEU</name>
<evidence type="ECO:0000256" key="9">
    <source>
        <dbReference type="ARBA" id="ARBA00022989"/>
    </source>
</evidence>
<dbReference type="Gene3D" id="1.10.287.130">
    <property type="match status" value="1"/>
</dbReference>
<evidence type="ECO:0000259" key="14">
    <source>
        <dbReference type="PROSITE" id="PS50885"/>
    </source>
</evidence>
<dbReference type="Pfam" id="PF02518">
    <property type="entry name" value="HATPase_c"/>
    <property type="match status" value="1"/>
</dbReference>
<dbReference type="Gene3D" id="3.30.565.10">
    <property type="entry name" value="Histidine kinase-like ATPase, C-terminal domain"/>
    <property type="match status" value="1"/>
</dbReference>
<evidence type="ECO:0000256" key="7">
    <source>
        <dbReference type="ARBA" id="ARBA00022692"/>
    </source>
</evidence>
<dbReference type="InterPro" id="IPR003660">
    <property type="entry name" value="HAMP_dom"/>
</dbReference>
<accession>A0A934V5V6</accession>
<dbReference type="Pfam" id="PF00512">
    <property type="entry name" value="HisKA"/>
    <property type="match status" value="1"/>
</dbReference>
<evidence type="ECO:0000256" key="11">
    <source>
        <dbReference type="ARBA" id="ARBA00023136"/>
    </source>
</evidence>
<dbReference type="SMART" id="SM00388">
    <property type="entry name" value="HisKA"/>
    <property type="match status" value="1"/>
</dbReference>
<evidence type="ECO:0000256" key="4">
    <source>
        <dbReference type="ARBA" id="ARBA00012438"/>
    </source>
</evidence>
<dbReference type="CDD" id="cd00082">
    <property type="entry name" value="HisKA"/>
    <property type="match status" value="1"/>
</dbReference>
<evidence type="ECO:0000256" key="10">
    <source>
        <dbReference type="ARBA" id="ARBA00023012"/>
    </source>
</evidence>
<evidence type="ECO:0000256" key="1">
    <source>
        <dbReference type="ARBA" id="ARBA00000085"/>
    </source>
</evidence>
<dbReference type="InterPro" id="IPR050428">
    <property type="entry name" value="TCS_sensor_his_kinase"/>
</dbReference>
<evidence type="ECO:0000256" key="8">
    <source>
        <dbReference type="ARBA" id="ARBA00022777"/>
    </source>
</evidence>
<organism evidence="15 16">
    <name type="scientific">Prauserella cavernicola</name>
    <dbReference type="NCBI Taxonomy" id="2800127"/>
    <lineage>
        <taxon>Bacteria</taxon>
        <taxon>Bacillati</taxon>
        <taxon>Actinomycetota</taxon>
        <taxon>Actinomycetes</taxon>
        <taxon>Pseudonocardiales</taxon>
        <taxon>Pseudonocardiaceae</taxon>
        <taxon>Prauserella</taxon>
    </lineage>
</organism>
<dbReference type="FunFam" id="3.30.565.10:FF:000006">
    <property type="entry name" value="Sensor histidine kinase WalK"/>
    <property type="match status" value="1"/>
</dbReference>
<dbReference type="InterPro" id="IPR004358">
    <property type="entry name" value="Sig_transdc_His_kin-like_C"/>
</dbReference>
<protein>
    <recommendedName>
        <fullName evidence="4">histidine kinase</fullName>
        <ecNumber evidence="4">2.7.13.3</ecNumber>
    </recommendedName>
</protein>
<keyword evidence="6" id="KW-0808">Transferase</keyword>
<evidence type="ECO:0000256" key="3">
    <source>
        <dbReference type="ARBA" id="ARBA00004236"/>
    </source>
</evidence>
<dbReference type="InterPro" id="IPR036097">
    <property type="entry name" value="HisK_dim/P_sf"/>
</dbReference>